<accession>A0ABS2EZX7</accession>
<keyword evidence="2" id="KW-0732">Signal</keyword>
<evidence type="ECO:0000313" key="4">
    <source>
        <dbReference type="EMBL" id="MBM6774276.1"/>
    </source>
</evidence>
<feature type="signal peptide" evidence="2">
    <location>
        <begin position="1"/>
        <end position="17"/>
    </location>
</feature>
<organism evidence="4 5">
    <name type="scientific">Olsenella profusa</name>
    <dbReference type="NCBI Taxonomy" id="138595"/>
    <lineage>
        <taxon>Bacteria</taxon>
        <taxon>Bacillati</taxon>
        <taxon>Actinomycetota</taxon>
        <taxon>Coriobacteriia</taxon>
        <taxon>Coriobacteriales</taxon>
        <taxon>Atopobiaceae</taxon>
        <taxon>Olsenella</taxon>
    </lineage>
</organism>
<feature type="compositionally biased region" description="Low complexity" evidence="1">
    <location>
        <begin position="217"/>
        <end position="232"/>
    </location>
</feature>
<reference evidence="4 5" key="1">
    <citation type="journal article" date="2021" name="Sci. Rep.">
        <title>The distribution of antibiotic resistance genes in chicken gut microbiota commensals.</title>
        <authorList>
            <person name="Juricova H."/>
            <person name="Matiasovicova J."/>
            <person name="Kubasova T."/>
            <person name="Cejkova D."/>
            <person name="Rychlik I."/>
        </authorList>
    </citation>
    <scope>NUCLEOTIDE SEQUENCE [LARGE SCALE GENOMIC DNA]</scope>
    <source>
        <strain evidence="4 5">An794</strain>
    </source>
</reference>
<comment type="caution">
    <text evidence="4">The sequence shown here is derived from an EMBL/GenBank/DDBJ whole genome shotgun (WGS) entry which is preliminary data.</text>
</comment>
<keyword evidence="5" id="KW-1185">Reference proteome</keyword>
<dbReference type="RefSeq" id="WP_204792637.1">
    <property type="nucleotide sequence ID" value="NZ_JACSNQ010000002.1"/>
</dbReference>
<dbReference type="Pfam" id="PF08666">
    <property type="entry name" value="SAF"/>
    <property type="match status" value="1"/>
</dbReference>
<evidence type="ECO:0000256" key="2">
    <source>
        <dbReference type="SAM" id="SignalP"/>
    </source>
</evidence>
<dbReference type="InterPro" id="IPR013974">
    <property type="entry name" value="SAF"/>
</dbReference>
<proteinExistence type="predicted"/>
<feature type="chain" id="PRO_5045402095" evidence="2">
    <location>
        <begin position="18"/>
        <end position="274"/>
    </location>
</feature>
<feature type="compositionally biased region" description="Acidic residues" evidence="1">
    <location>
        <begin position="264"/>
        <end position="274"/>
    </location>
</feature>
<gene>
    <name evidence="4" type="ORF">H9X80_01745</name>
</gene>
<protein>
    <submittedName>
        <fullName evidence="4">Pilus assembly protein CpaB</fullName>
    </submittedName>
</protein>
<dbReference type="SMART" id="SM00858">
    <property type="entry name" value="SAF"/>
    <property type="match status" value="1"/>
</dbReference>
<feature type="domain" description="SAF" evidence="3">
    <location>
        <begin position="48"/>
        <end position="110"/>
    </location>
</feature>
<name>A0ABS2EZX7_9ACTN</name>
<dbReference type="Proteomes" id="UP000712527">
    <property type="component" value="Unassembled WGS sequence"/>
</dbReference>
<evidence type="ECO:0000313" key="5">
    <source>
        <dbReference type="Proteomes" id="UP000712527"/>
    </source>
</evidence>
<feature type="region of interest" description="Disordered" evidence="1">
    <location>
        <begin position="217"/>
        <end position="274"/>
    </location>
</feature>
<sequence>MTRRFRLILSGSCAVLAALSCLLYGQSVREEADRARAEALERYGGEVVSLVVATEGIEAGETIDRSNVAERDWLADLAPSDAVTGIDSVLGTKVSVPVAAGVPLTALNFRDVEDAVEVPADRVALSLPVTGDLVLPPGLSAGAKLAAYEASDERVRLLADDLLVLATPQTGEGIYASGSLTVAVAPEEVAAVLAASGEGSLRLALPGDEALSLDETAPAAPTEVPPEDAVAPDGDEGPDEAGGQGGWTEGDAAAPEAATSEDVPAADDEEGPDE</sequence>
<dbReference type="CDD" id="cd11614">
    <property type="entry name" value="SAF_CpaB_FlgA_like"/>
    <property type="match status" value="1"/>
</dbReference>
<dbReference type="PROSITE" id="PS51257">
    <property type="entry name" value="PROKAR_LIPOPROTEIN"/>
    <property type="match status" value="1"/>
</dbReference>
<dbReference type="EMBL" id="JACSNQ010000002">
    <property type="protein sequence ID" value="MBM6774276.1"/>
    <property type="molecule type" value="Genomic_DNA"/>
</dbReference>
<evidence type="ECO:0000256" key="1">
    <source>
        <dbReference type="SAM" id="MobiDB-lite"/>
    </source>
</evidence>
<evidence type="ECO:0000259" key="3">
    <source>
        <dbReference type="SMART" id="SM00858"/>
    </source>
</evidence>